<keyword evidence="2" id="KW-1185">Reference proteome</keyword>
<protein>
    <submittedName>
        <fullName evidence="1">Uncharacterized protein</fullName>
    </submittedName>
</protein>
<accession>A0A0J1BAE0</accession>
<gene>
    <name evidence="1" type="ORF">RISK_004092</name>
</gene>
<organism evidence="1 2">
    <name type="scientific">Rhodopirellula islandica</name>
    <dbReference type="NCBI Taxonomy" id="595434"/>
    <lineage>
        <taxon>Bacteria</taxon>
        <taxon>Pseudomonadati</taxon>
        <taxon>Planctomycetota</taxon>
        <taxon>Planctomycetia</taxon>
        <taxon>Pirellulales</taxon>
        <taxon>Pirellulaceae</taxon>
        <taxon>Rhodopirellula</taxon>
    </lineage>
</organism>
<comment type="caution">
    <text evidence="1">The sequence shown here is derived from an EMBL/GenBank/DDBJ whole genome shotgun (WGS) entry which is preliminary data.</text>
</comment>
<evidence type="ECO:0000313" key="2">
    <source>
        <dbReference type="Proteomes" id="UP000036367"/>
    </source>
</evidence>
<dbReference type="EMBL" id="LECT01000031">
    <property type="protein sequence ID" value="KLU03685.1"/>
    <property type="molecule type" value="Genomic_DNA"/>
</dbReference>
<dbReference type="STRING" id="595434.RISK_004092"/>
<evidence type="ECO:0000313" key="1">
    <source>
        <dbReference type="EMBL" id="KLU03685.1"/>
    </source>
</evidence>
<dbReference type="PATRIC" id="fig|595434.4.peg.3877"/>
<dbReference type="Proteomes" id="UP000036367">
    <property type="component" value="Unassembled WGS sequence"/>
</dbReference>
<dbReference type="AlphaFoldDB" id="A0A0J1BAE0"/>
<proteinExistence type="predicted"/>
<reference evidence="1" key="1">
    <citation type="submission" date="2015-05" db="EMBL/GenBank/DDBJ databases">
        <title>Permanent draft genome of Rhodopirellula islandicus K833.</title>
        <authorList>
            <person name="Kizina J."/>
            <person name="Richter M."/>
            <person name="Glockner F.O."/>
            <person name="Harder J."/>
        </authorList>
    </citation>
    <scope>NUCLEOTIDE SEQUENCE [LARGE SCALE GENOMIC DNA]</scope>
    <source>
        <strain evidence="1">K833</strain>
    </source>
</reference>
<sequence>MNIRLGCWAALFVPLIEIDMTFRNCLPATWAGRYWSYLTVISILVGRLCG</sequence>
<name>A0A0J1BAE0_RHOIS</name>